<comment type="catalytic activity">
    <reaction evidence="1 6">
        <text>a 1,2-diacyl-sn-glycero-3-phosphocholine + H2O = a 1,2-diacyl-sn-glycero-3-phosphate + choline + H(+)</text>
        <dbReference type="Rhea" id="RHEA:14445"/>
        <dbReference type="ChEBI" id="CHEBI:15354"/>
        <dbReference type="ChEBI" id="CHEBI:15377"/>
        <dbReference type="ChEBI" id="CHEBI:15378"/>
        <dbReference type="ChEBI" id="CHEBI:57643"/>
        <dbReference type="ChEBI" id="CHEBI:58608"/>
        <dbReference type="EC" id="3.1.4.4"/>
    </reaction>
</comment>
<dbReference type="FunFam" id="3.30.870.10:FF:000011">
    <property type="entry name" value="Phospholipase"/>
    <property type="match status" value="1"/>
</dbReference>
<keyword evidence="5" id="KW-0443">Lipid metabolism</keyword>
<dbReference type="InterPro" id="IPR001849">
    <property type="entry name" value="PH_domain"/>
</dbReference>
<gene>
    <name evidence="9" type="ORF">BSTOLATCC_MIC23393</name>
</gene>
<dbReference type="AlphaFoldDB" id="A0AAU9J1Q5"/>
<dbReference type="Gene3D" id="3.30.870.10">
    <property type="entry name" value="Endonuclease Chain A"/>
    <property type="match status" value="2"/>
</dbReference>
<dbReference type="GO" id="GO:0006654">
    <property type="term" value="P:phosphatidic acid biosynthetic process"/>
    <property type="evidence" value="ECO:0007669"/>
    <property type="project" value="InterPro"/>
</dbReference>
<evidence type="ECO:0000313" key="9">
    <source>
        <dbReference type="EMBL" id="CAG9319184.1"/>
    </source>
</evidence>
<dbReference type="InterPro" id="IPR025202">
    <property type="entry name" value="PLD-like_dom"/>
</dbReference>
<dbReference type="Proteomes" id="UP001162131">
    <property type="component" value="Unassembled WGS sequence"/>
</dbReference>
<dbReference type="GO" id="GO:0009395">
    <property type="term" value="P:phospholipid catabolic process"/>
    <property type="evidence" value="ECO:0007669"/>
    <property type="project" value="TreeGrafter"/>
</dbReference>
<dbReference type="Pfam" id="PF13091">
    <property type="entry name" value="PLDc_2"/>
    <property type="match status" value="1"/>
</dbReference>
<dbReference type="PANTHER" id="PTHR18896">
    <property type="entry name" value="PHOSPHOLIPASE D"/>
    <property type="match status" value="1"/>
</dbReference>
<name>A0AAU9J1Q5_9CILI</name>
<dbReference type="Pfam" id="PF00169">
    <property type="entry name" value="PH"/>
    <property type="match status" value="1"/>
</dbReference>
<dbReference type="InterPro" id="IPR036871">
    <property type="entry name" value="PX_dom_sf"/>
</dbReference>
<keyword evidence="3 6" id="KW-0378">Hydrolase</keyword>
<dbReference type="InterPro" id="IPR016555">
    <property type="entry name" value="PLipase_D_euk"/>
</dbReference>
<dbReference type="Gene3D" id="2.30.29.30">
    <property type="entry name" value="Pleckstrin-homology domain (PH domain)/Phosphotyrosine-binding domain (PTB)"/>
    <property type="match status" value="1"/>
</dbReference>
<dbReference type="PANTHER" id="PTHR18896:SF76">
    <property type="entry name" value="PHOSPHOLIPASE"/>
    <property type="match status" value="1"/>
</dbReference>
<protein>
    <recommendedName>
        <fullName evidence="6">Phospholipase</fullName>
        <ecNumber evidence="6">3.1.4.4</ecNumber>
    </recommendedName>
</protein>
<keyword evidence="10" id="KW-1185">Reference proteome</keyword>
<dbReference type="PROSITE" id="PS50035">
    <property type="entry name" value="PLD"/>
    <property type="match status" value="2"/>
</dbReference>
<keyword evidence="4 6" id="KW-0442">Lipid degradation</keyword>
<dbReference type="SMART" id="SM00155">
    <property type="entry name" value="PLDc"/>
    <property type="match status" value="2"/>
</dbReference>
<dbReference type="InterPro" id="IPR001736">
    <property type="entry name" value="PLipase_D/transphosphatidylase"/>
</dbReference>
<dbReference type="InterPro" id="IPR015679">
    <property type="entry name" value="PLipase_D_fam"/>
</dbReference>
<dbReference type="Pfam" id="PF00614">
    <property type="entry name" value="PLDc"/>
    <property type="match status" value="1"/>
</dbReference>
<evidence type="ECO:0000256" key="5">
    <source>
        <dbReference type="ARBA" id="ARBA00023098"/>
    </source>
</evidence>
<dbReference type="GO" id="GO:0005886">
    <property type="term" value="C:plasma membrane"/>
    <property type="evidence" value="ECO:0007669"/>
    <property type="project" value="TreeGrafter"/>
</dbReference>
<accession>A0AAU9J1Q5</accession>
<feature type="domain" description="PLD phosphodiesterase" evidence="8">
    <location>
        <begin position="369"/>
        <end position="396"/>
    </location>
</feature>
<dbReference type="InterPro" id="IPR011993">
    <property type="entry name" value="PH-like_dom_sf"/>
</dbReference>
<evidence type="ECO:0000256" key="3">
    <source>
        <dbReference type="ARBA" id="ARBA00022801"/>
    </source>
</evidence>
<evidence type="ECO:0000259" key="8">
    <source>
        <dbReference type="PROSITE" id="PS50035"/>
    </source>
</evidence>
<evidence type="ECO:0000256" key="1">
    <source>
        <dbReference type="ARBA" id="ARBA00000798"/>
    </source>
</evidence>
<evidence type="ECO:0000259" key="7">
    <source>
        <dbReference type="PROSITE" id="PS50003"/>
    </source>
</evidence>
<dbReference type="GO" id="GO:0035091">
    <property type="term" value="F:phosphatidylinositol binding"/>
    <property type="evidence" value="ECO:0007669"/>
    <property type="project" value="InterPro"/>
</dbReference>
<keyword evidence="2" id="KW-0677">Repeat</keyword>
<dbReference type="SUPFAM" id="SSF56024">
    <property type="entry name" value="Phospholipase D/nuclease"/>
    <property type="match status" value="2"/>
</dbReference>
<feature type="domain" description="PLD phosphodiesterase" evidence="8">
    <location>
        <begin position="868"/>
        <end position="895"/>
    </location>
</feature>
<dbReference type="SMART" id="SM00233">
    <property type="entry name" value="PH"/>
    <property type="match status" value="1"/>
</dbReference>
<sequence>METKGRSSTPLLPFKPVITKNCAKPLECDKWRQQFLYTFDISFHNTFHYEWTIQKTYKDFIKLQKSLHHIISSTPHKIPSKSKLYDLSLDDRLSFLEGFLQFLAEEHGSNPHFKAFLEVSELSFDGDTKLKEGYVQKRTGGRYGNERKCCNFAKHFKRFQKRWVVLRKDNLAYLTDHSSRNLHEALMFKDNFVIKWGKQDADYDDGIRILTSRRNFIFRCGTVHKRDEWVEAITAALESSDWNIGVKRFDSSFPIRNHNRAAWYVDGEGYFNEVYHNLKLAKREVFITDWWLSPELYLKRPSNIHSKTKLVDVLGTLADRGVSVFVHVYKEFSMALTLNSLHTQQTLTQRNPNIKVVRHPHRSVVGGVFLWSHHEKIICIDQEIAFIGGLDLCYGRMDNHKHLLTDNIEPYYWNGIDYSNVRVADFTDVANWERDTIDRKEIPRMPWHDVALKVVGTVAGDVALHFIDLWNHVMTDITGIYTKNKELLEPNARREEAADPEMSSLSIESIRLSQEVKLDEVKIEEIKHEEATKKRELKKPLLMVTPAEETKETKTSQFLQIPQARKSMEPPKMLPRSVTSEAWLKREFTGIEVAPRTSSLTQISRIDVKALDKKMSLQPEDMIYNAEVLTKASQNPLIQKLVENLLPKEIDEALLSPFRQKTAEAWKALQDKELREKLEFEDEFTQQKEIQGEGEAGKFKRMLTPSHVDLDNLGTCECQIVRSAGLWSYGLEDPEHSIHMAYLSLINQADHFIYIENQFFISSTAGSPVKNQIAQALVDRIKVAASRKEKFKVIVVCPLLPGFEGGVEDAGSSVLRLQLYWEYQTISRNSDSIYEQLLKEDSIKNPLEYIQFYGLRNHGMLGNTPVTEIVYVHSKLMIVDDDVVIMGSANINDRSQLGVRDSEIAMVINDTEKVMTVLAGETRRVSRFAHELRMNIFKEIMGATEDRLVRDPLSEEFTSNWQMTAETNTILYREIFGCYPDDNIKSFAQIRTLQEKSDLSQYSSKRHLFKGFLVQFPLEFLYNEDLRLALFNKKSILTKEFIIPQESFV</sequence>
<organism evidence="9 10">
    <name type="scientific">Blepharisma stoltei</name>
    <dbReference type="NCBI Taxonomy" id="1481888"/>
    <lineage>
        <taxon>Eukaryota</taxon>
        <taxon>Sar</taxon>
        <taxon>Alveolata</taxon>
        <taxon>Ciliophora</taxon>
        <taxon>Postciliodesmatophora</taxon>
        <taxon>Heterotrichea</taxon>
        <taxon>Heterotrichida</taxon>
        <taxon>Blepharismidae</taxon>
        <taxon>Blepharisma</taxon>
    </lineage>
</organism>
<feature type="domain" description="PH" evidence="7">
    <location>
        <begin position="128"/>
        <end position="238"/>
    </location>
</feature>
<dbReference type="EMBL" id="CAJZBQ010000022">
    <property type="protein sequence ID" value="CAG9319184.1"/>
    <property type="molecule type" value="Genomic_DNA"/>
</dbReference>
<dbReference type="EC" id="3.1.4.4" evidence="6"/>
<dbReference type="Gene3D" id="3.30.1520.10">
    <property type="entry name" value="Phox-like domain"/>
    <property type="match status" value="1"/>
</dbReference>
<comment type="caution">
    <text evidence="9">The sequence shown here is derived from an EMBL/GenBank/DDBJ whole genome shotgun (WGS) entry which is preliminary data.</text>
</comment>
<dbReference type="CDD" id="cd09141">
    <property type="entry name" value="PLDc_vPLD1_2_yPLD_like_2"/>
    <property type="match status" value="1"/>
</dbReference>
<proteinExistence type="inferred from homology"/>
<dbReference type="SUPFAM" id="SSF50729">
    <property type="entry name" value="PH domain-like"/>
    <property type="match status" value="1"/>
</dbReference>
<evidence type="ECO:0000313" key="10">
    <source>
        <dbReference type="Proteomes" id="UP001162131"/>
    </source>
</evidence>
<reference evidence="9" key="1">
    <citation type="submission" date="2021-09" db="EMBL/GenBank/DDBJ databases">
        <authorList>
            <consortium name="AG Swart"/>
            <person name="Singh M."/>
            <person name="Singh A."/>
            <person name="Seah K."/>
            <person name="Emmerich C."/>
        </authorList>
    </citation>
    <scope>NUCLEOTIDE SEQUENCE</scope>
    <source>
        <strain evidence="9">ATCC30299</strain>
    </source>
</reference>
<comment type="similarity">
    <text evidence="6">Belongs to the phospholipase D family.</text>
</comment>
<dbReference type="PIRSF" id="PIRSF009376">
    <property type="entry name" value="Phospholipase_D_euk"/>
    <property type="match status" value="1"/>
</dbReference>
<evidence type="ECO:0000256" key="2">
    <source>
        <dbReference type="ARBA" id="ARBA00022737"/>
    </source>
</evidence>
<evidence type="ECO:0000256" key="6">
    <source>
        <dbReference type="PIRNR" id="PIRNR009376"/>
    </source>
</evidence>
<dbReference type="PROSITE" id="PS50003">
    <property type="entry name" value="PH_DOMAIN"/>
    <property type="match status" value="1"/>
</dbReference>
<dbReference type="GO" id="GO:0004630">
    <property type="term" value="F:phospholipase D activity"/>
    <property type="evidence" value="ECO:0007669"/>
    <property type="project" value="UniProtKB-UniRule"/>
</dbReference>
<dbReference type="GO" id="GO:0035556">
    <property type="term" value="P:intracellular signal transduction"/>
    <property type="evidence" value="ECO:0007669"/>
    <property type="project" value="InterPro"/>
</dbReference>
<evidence type="ECO:0000256" key="4">
    <source>
        <dbReference type="ARBA" id="ARBA00022963"/>
    </source>
</evidence>
<dbReference type="SUPFAM" id="SSF64268">
    <property type="entry name" value="PX domain"/>
    <property type="match status" value="1"/>
</dbReference>